<protein>
    <submittedName>
        <fullName evidence="2">Uncharacterized protein</fullName>
    </submittedName>
</protein>
<keyword evidence="1" id="KW-1133">Transmembrane helix</keyword>
<dbReference type="EMBL" id="JBBHLL010000151">
    <property type="protein sequence ID" value="KAK7812510.1"/>
    <property type="molecule type" value="Genomic_DNA"/>
</dbReference>
<comment type="caution">
    <text evidence="2">The sequence shown here is derived from an EMBL/GenBank/DDBJ whole genome shotgun (WGS) entry which is preliminary data.</text>
</comment>
<accession>A0AAW0ID57</accession>
<keyword evidence="1" id="KW-0812">Transmembrane</keyword>
<reference evidence="2 3" key="1">
    <citation type="journal article" date="2023" name="bioRxiv">
        <title>Conserved and derived expression patterns and positive selection on dental genes reveal complex evolutionary context of ever-growing rodent molars.</title>
        <authorList>
            <person name="Calamari Z.T."/>
            <person name="Song A."/>
            <person name="Cohen E."/>
            <person name="Akter M."/>
            <person name="Roy R.D."/>
            <person name="Hallikas O."/>
            <person name="Christensen M.M."/>
            <person name="Li P."/>
            <person name="Marangoni P."/>
            <person name="Jernvall J."/>
            <person name="Klein O.D."/>
        </authorList>
    </citation>
    <scope>NUCLEOTIDE SEQUENCE [LARGE SCALE GENOMIC DNA]</scope>
    <source>
        <strain evidence="2">V071</strain>
    </source>
</reference>
<dbReference type="Proteomes" id="UP001488838">
    <property type="component" value="Unassembled WGS sequence"/>
</dbReference>
<keyword evidence="3" id="KW-1185">Reference proteome</keyword>
<evidence type="ECO:0000313" key="3">
    <source>
        <dbReference type="Proteomes" id="UP001488838"/>
    </source>
</evidence>
<proteinExistence type="predicted"/>
<evidence type="ECO:0000313" key="2">
    <source>
        <dbReference type="EMBL" id="KAK7812510.1"/>
    </source>
</evidence>
<keyword evidence="1" id="KW-0472">Membrane</keyword>
<dbReference type="AlphaFoldDB" id="A0AAW0ID57"/>
<evidence type="ECO:0000256" key="1">
    <source>
        <dbReference type="SAM" id="Phobius"/>
    </source>
</evidence>
<sequence length="91" mass="10295">MGQYVSGRVVPGQDDFSVNLSNLHLYTYFEGLGQTYSNSFHSVSKLPNKTKSLVHPINFIILFLYVAFYPGIFKNNFLISLLCVITSVELQ</sequence>
<gene>
    <name evidence="2" type="ORF">U0070_020790</name>
</gene>
<organism evidence="2 3">
    <name type="scientific">Myodes glareolus</name>
    <name type="common">Bank vole</name>
    <name type="synonym">Clethrionomys glareolus</name>
    <dbReference type="NCBI Taxonomy" id="447135"/>
    <lineage>
        <taxon>Eukaryota</taxon>
        <taxon>Metazoa</taxon>
        <taxon>Chordata</taxon>
        <taxon>Craniata</taxon>
        <taxon>Vertebrata</taxon>
        <taxon>Euteleostomi</taxon>
        <taxon>Mammalia</taxon>
        <taxon>Eutheria</taxon>
        <taxon>Euarchontoglires</taxon>
        <taxon>Glires</taxon>
        <taxon>Rodentia</taxon>
        <taxon>Myomorpha</taxon>
        <taxon>Muroidea</taxon>
        <taxon>Cricetidae</taxon>
        <taxon>Arvicolinae</taxon>
        <taxon>Myodes</taxon>
    </lineage>
</organism>
<name>A0AAW0ID57_MYOGA</name>
<feature type="transmembrane region" description="Helical" evidence="1">
    <location>
        <begin position="53"/>
        <end position="72"/>
    </location>
</feature>